<dbReference type="InterPro" id="IPR002110">
    <property type="entry name" value="Ankyrin_rpt"/>
</dbReference>
<dbReference type="InParanoid" id="A0A1X7VPK9"/>
<dbReference type="Pfam" id="PF12796">
    <property type="entry name" value="Ank_2"/>
    <property type="match status" value="1"/>
</dbReference>
<dbReference type="SMART" id="SM00248">
    <property type="entry name" value="ANK"/>
    <property type="match status" value="1"/>
</dbReference>
<dbReference type="AlphaFoldDB" id="A0A1X7VPK9"/>
<proteinExistence type="predicted"/>
<dbReference type="Gene3D" id="1.25.40.20">
    <property type="entry name" value="Ankyrin repeat-containing domain"/>
    <property type="match status" value="1"/>
</dbReference>
<dbReference type="InterPro" id="IPR036770">
    <property type="entry name" value="Ankyrin_rpt-contain_sf"/>
</dbReference>
<dbReference type="PROSITE" id="PS50088">
    <property type="entry name" value="ANK_REPEAT"/>
    <property type="match status" value="1"/>
</dbReference>
<reference evidence="2" key="1">
    <citation type="submission" date="2017-05" db="UniProtKB">
        <authorList>
            <consortium name="EnsemblMetazoa"/>
        </authorList>
    </citation>
    <scope>IDENTIFICATION</scope>
</reference>
<evidence type="ECO:0000313" key="2">
    <source>
        <dbReference type="EnsemblMetazoa" id="Aqu2.1.41824_001"/>
    </source>
</evidence>
<dbReference type="EnsemblMetazoa" id="Aqu2.1.41824_001">
    <property type="protein sequence ID" value="Aqu2.1.41824_001"/>
    <property type="gene ID" value="Aqu2.1.41824"/>
</dbReference>
<organism evidence="2">
    <name type="scientific">Amphimedon queenslandica</name>
    <name type="common">Sponge</name>
    <dbReference type="NCBI Taxonomy" id="400682"/>
    <lineage>
        <taxon>Eukaryota</taxon>
        <taxon>Metazoa</taxon>
        <taxon>Porifera</taxon>
        <taxon>Demospongiae</taxon>
        <taxon>Heteroscleromorpha</taxon>
        <taxon>Haplosclerida</taxon>
        <taxon>Niphatidae</taxon>
        <taxon>Amphimedon</taxon>
    </lineage>
</organism>
<name>A0A1X7VPK9_AMPQE</name>
<keyword evidence="1" id="KW-0040">ANK repeat</keyword>
<accession>A0A1X7VPK9</accession>
<sequence length="115" mass="12820">MAIVAVNIALEPPNDVSNFSAEDNNGNGINYLDSQLHNDCLNEKRKLLNAINCNGYTPLHIACEQEHAEVVKILMKHGASPVICNQRDPLYQCLTNKNGDIELKCDDKSDERNQI</sequence>
<dbReference type="OrthoDB" id="9995210at2759"/>
<feature type="repeat" description="ANK" evidence="1">
    <location>
        <begin position="54"/>
        <end position="86"/>
    </location>
</feature>
<dbReference type="PROSITE" id="PS50297">
    <property type="entry name" value="ANK_REP_REGION"/>
    <property type="match status" value="1"/>
</dbReference>
<evidence type="ECO:0000256" key="1">
    <source>
        <dbReference type="PROSITE-ProRule" id="PRU00023"/>
    </source>
</evidence>
<dbReference type="SUPFAM" id="SSF48403">
    <property type="entry name" value="Ankyrin repeat"/>
    <property type="match status" value="1"/>
</dbReference>
<protein>
    <submittedName>
        <fullName evidence="2">Uncharacterized protein</fullName>
    </submittedName>
</protein>